<keyword evidence="2" id="KW-1185">Reference proteome</keyword>
<evidence type="ECO:0000313" key="1">
    <source>
        <dbReference type="EMBL" id="MFC5175637.1"/>
    </source>
</evidence>
<sequence>MAVLMRVQVRNQLHEVVRVYEEPDGEPFLRFCRRAAIQGVRYVDFTWPYQDSMLNEYQLKAWLEDLPNALNIDGLPEDERSSVVAILQAAREAEDLAGYLFIEG</sequence>
<evidence type="ECO:0000313" key="2">
    <source>
        <dbReference type="Proteomes" id="UP001596087"/>
    </source>
</evidence>
<name>A0ABW0BF85_9ACTN</name>
<dbReference type="RefSeq" id="WP_378586711.1">
    <property type="nucleotide sequence ID" value="NZ_JBHSKD010000004.1"/>
</dbReference>
<reference evidence="2" key="1">
    <citation type="journal article" date="2019" name="Int. J. Syst. Evol. Microbiol.">
        <title>The Global Catalogue of Microorganisms (GCM) 10K type strain sequencing project: providing services to taxonomists for standard genome sequencing and annotation.</title>
        <authorList>
            <consortium name="The Broad Institute Genomics Platform"/>
            <consortium name="The Broad Institute Genome Sequencing Center for Infectious Disease"/>
            <person name="Wu L."/>
            <person name="Ma J."/>
        </authorList>
    </citation>
    <scope>NUCLEOTIDE SEQUENCE [LARGE SCALE GENOMIC DNA]</scope>
    <source>
        <strain evidence="2">DFY41</strain>
    </source>
</reference>
<comment type="caution">
    <text evidence="1">The sequence shown here is derived from an EMBL/GenBank/DDBJ whole genome shotgun (WGS) entry which is preliminary data.</text>
</comment>
<protein>
    <submittedName>
        <fullName evidence="1">Uncharacterized protein</fullName>
    </submittedName>
</protein>
<accession>A0ABW0BF85</accession>
<dbReference type="EMBL" id="JBHSKD010000004">
    <property type="protein sequence ID" value="MFC5175637.1"/>
    <property type="molecule type" value="Genomic_DNA"/>
</dbReference>
<proteinExistence type="predicted"/>
<gene>
    <name evidence="1" type="ORF">ACFPGP_03070</name>
</gene>
<organism evidence="1 2">
    <name type="scientific">Nocardioides taihuensis</name>
    <dbReference type="NCBI Taxonomy" id="1835606"/>
    <lineage>
        <taxon>Bacteria</taxon>
        <taxon>Bacillati</taxon>
        <taxon>Actinomycetota</taxon>
        <taxon>Actinomycetes</taxon>
        <taxon>Propionibacteriales</taxon>
        <taxon>Nocardioidaceae</taxon>
        <taxon>Nocardioides</taxon>
    </lineage>
</organism>
<dbReference type="Proteomes" id="UP001596087">
    <property type="component" value="Unassembled WGS sequence"/>
</dbReference>